<feature type="transmembrane region" description="Helical" evidence="1">
    <location>
        <begin position="328"/>
        <end position="351"/>
    </location>
</feature>
<dbReference type="EMBL" id="JAJJMO010000001">
    <property type="protein sequence ID" value="MCC9072761.1"/>
    <property type="molecule type" value="Genomic_DNA"/>
</dbReference>
<protein>
    <recommendedName>
        <fullName evidence="4">Zinc finger domain-containing protein, LSD1 subclass</fullName>
    </recommendedName>
</protein>
<comment type="caution">
    <text evidence="2">The sequence shown here is derived from an EMBL/GenBank/DDBJ whole genome shotgun (WGS) entry which is preliminary data.</text>
</comment>
<keyword evidence="1" id="KW-1133">Transmembrane helix</keyword>
<organism evidence="2 3">
    <name type="scientific">Flavobacterium pisciphilum</name>
    <dbReference type="NCBI Taxonomy" id="2893755"/>
    <lineage>
        <taxon>Bacteria</taxon>
        <taxon>Pseudomonadati</taxon>
        <taxon>Bacteroidota</taxon>
        <taxon>Flavobacteriia</taxon>
        <taxon>Flavobacteriales</taxon>
        <taxon>Flavobacteriaceae</taxon>
        <taxon>Flavobacterium</taxon>
    </lineage>
</organism>
<dbReference type="RefSeq" id="WP_229989680.1">
    <property type="nucleotide sequence ID" value="NZ_JAJJMO010000001.1"/>
</dbReference>
<name>A0ABS8MX68_9FLAO</name>
<evidence type="ECO:0000313" key="2">
    <source>
        <dbReference type="EMBL" id="MCC9072761.1"/>
    </source>
</evidence>
<dbReference type="Proteomes" id="UP001430919">
    <property type="component" value="Unassembled WGS sequence"/>
</dbReference>
<gene>
    <name evidence="2" type="ORF">LNQ49_14335</name>
</gene>
<keyword evidence="1" id="KW-0812">Transmembrane</keyword>
<proteinExistence type="predicted"/>
<accession>A0ABS8MX68</accession>
<evidence type="ECO:0000313" key="3">
    <source>
        <dbReference type="Proteomes" id="UP001430919"/>
    </source>
</evidence>
<sequence length="352" mass="39495">MENAEIKNETLKAFDCSNCGAGLKYKPGTTTLVCEYCNAKNNIPKEETIVEETDFVAYLEKLEAANSVVEETLQCKSCGAASTVNINAKSSNCPYCSTPLIEGDTKENRAIKPTYLLPFKIDKQKAKELAFNWAKDTWYTKEIQSSSITLTSLYVPHWTYDIQTNSNYLLEKTQKNGDKFYTQSFTGNISIFFDDILVPASKNTNNALLAQAGPWNTKNLANTNDEYLKDYIVEKYTTDLKQGFYLAKGVIDQSIRNNILSKSGDRSLKIKSVQSQYNDIKFKHILLPLYILTYEYKGKINQMYVNGHNGKVVGIRPKSPFHVIVMKIAKVIFIMVAALVLLAIILTAIGAS</sequence>
<evidence type="ECO:0000256" key="1">
    <source>
        <dbReference type="SAM" id="Phobius"/>
    </source>
</evidence>
<keyword evidence="1" id="KW-0472">Membrane</keyword>
<reference evidence="2" key="1">
    <citation type="submission" date="2021-11" db="EMBL/GenBank/DDBJ databases">
        <title>Description of novel Flavobacterium species.</title>
        <authorList>
            <person name="Saticioglu I.B."/>
            <person name="Ay H."/>
            <person name="Altun S."/>
            <person name="Duman M."/>
        </authorList>
    </citation>
    <scope>NUCLEOTIDE SEQUENCE</scope>
    <source>
        <strain evidence="2">F-65</strain>
    </source>
</reference>
<keyword evidence="3" id="KW-1185">Reference proteome</keyword>
<evidence type="ECO:0008006" key="4">
    <source>
        <dbReference type="Google" id="ProtNLM"/>
    </source>
</evidence>